<dbReference type="InterPro" id="IPR036388">
    <property type="entry name" value="WH-like_DNA-bd_sf"/>
</dbReference>
<dbReference type="PANTHER" id="PTHR43537">
    <property type="entry name" value="TRANSCRIPTIONAL REGULATOR, GNTR FAMILY"/>
    <property type="match status" value="1"/>
</dbReference>
<dbReference type="RefSeq" id="WP_210097014.1">
    <property type="nucleotide sequence ID" value="NZ_BAAAIO010000001.1"/>
</dbReference>
<dbReference type="EMBL" id="JAGIOA010000001">
    <property type="protein sequence ID" value="MBP2377691.1"/>
    <property type="molecule type" value="Genomic_DNA"/>
</dbReference>
<keyword evidence="2 5" id="KW-0238">DNA-binding</keyword>
<dbReference type="Proteomes" id="UP000703720">
    <property type="component" value="Unassembled WGS sequence"/>
</dbReference>
<evidence type="ECO:0000259" key="4">
    <source>
        <dbReference type="PROSITE" id="PS50949"/>
    </source>
</evidence>
<dbReference type="PROSITE" id="PS50949">
    <property type="entry name" value="HTH_GNTR"/>
    <property type="match status" value="1"/>
</dbReference>
<name>A0ABS4WNA4_9MICO</name>
<dbReference type="InterPro" id="IPR036390">
    <property type="entry name" value="WH_DNA-bd_sf"/>
</dbReference>
<keyword evidence="3" id="KW-0804">Transcription</keyword>
<dbReference type="GO" id="GO:0003677">
    <property type="term" value="F:DNA binding"/>
    <property type="evidence" value="ECO:0007669"/>
    <property type="project" value="UniProtKB-KW"/>
</dbReference>
<feature type="domain" description="HTH gntR-type" evidence="4">
    <location>
        <begin position="19"/>
        <end position="86"/>
    </location>
</feature>
<dbReference type="Gene3D" id="1.10.10.10">
    <property type="entry name" value="Winged helix-like DNA-binding domain superfamily/Winged helix DNA-binding domain"/>
    <property type="match status" value="1"/>
</dbReference>
<accession>A0ABS4WNA4</accession>
<dbReference type="SMART" id="SM00345">
    <property type="entry name" value="HTH_GNTR"/>
    <property type="match status" value="1"/>
</dbReference>
<dbReference type="SUPFAM" id="SSF46785">
    <property type="entry name" value="Winged helix' DNA-binding domain"/>
    <property type="match status" value="1"/>
</dbReference>
<reference evidence="5 6" key="1">
    <citation type="submission" date="2021-03" db="EMBL/GenBank/DDBJ databases">
        <title>Sequencing the genomes of 1000 actinobacteria strains.</title>
        <authorList>
            <person name="Klenk H.-P."/>
        </authorList>
    </citation>
    <scope>NUCLEOTIDE SEQUENCE [LARGE SCALE GENOMIC DNA]</scope>
    <source>
        <strain evidence="5 6">DSM 13468</strain>
    </source>
</reference>
<dbReference type="PANTHER" id="PTHR43537:SF5">
    <property type="entry name" value="UXU OPERON TRANSCRIPTIONAL REGULATOR"/>
    <property type="match status" value="1"/>
</dbReference>
<protein>
    <submittedName>
        <fullName evidence="5">DNA-binding GntR family transcriptional regulator</fullName>
    </submittedName>
</protein>
<proteinExistence type="predicted"/>
<dbReference type="Pfam" id="PF00392">
    <property type="entry name" value="GntR"/>
    <property type="match status" value="1"/>
</dbReference>
<evidence type="ECO:0000313" key="5">
    <source>
        <dbReference type="EMBL" id="MBP2377691.1"/>
    </source>
</evidence>
<comment type="caution">
    <text evidence="5">The sequence shown here is derived from an EMBL/GenBank/DDBJ whole genome shotgun (WGS) entry which is preliminary data.</text>
</comment>
<sequence length="239" mass="25572">MTVADAELRARQWIHRSPLPLPELAFHHILAAILRGEYSPGDRLNTARFAEELHMSLNPIREAIIRLRDIGLVEVTPARYTKVADFTADESRAAIGYAGVLAGTALKAILPTISSEGLSDLVACAEEIGEADGVDGRNAAVIAFLTAVADLMEHPRRAIHLVETTILAQCALQFGEVAGRDESTPAPFRAAEAVGHAMRAADPDLTEAAVRTLFEHLAESSAAVSRSAPSRLRDVEPAA</sequence>
<gene>
    <name evidence="5" type="ORF">JOF42_001186</name>
</gene>
<dbReference type="InterPro" id="IPR000524">
    <property type="entry name" value="Tscrpt_reg_HTH_GntR"/>
</dbReference>
<evidence type="ECO:0000256" key="1">
    <source>
        <dbReference type="ARBA" id="ARBA00023015"/>
    </source>
</evidence>
<evidence type="ECO:0000256" key="3">
    <source>
        <dbReference type="ARBA" id="ARBA00023163"/>
    </source>
</evidence>
<organism evidence="5 6">
    <name type="scientific">Microbacterium phyllosphaerae</name>
    <dbReference type="NCBI Taxonomy" id="124798"/>
    <lineage>
        <taxon>Bacteria</taxon>
        <taxon>Bacillati</taxon>
        <taxon>Actinomycetota</taxon>
        <taxon>Actinomycetes</taxon>
        <taxon>Micrococcales</taxon>
        <taxon>Microbacteriaceae</taxon>
        <taxon>Microbacterium</taxon>
    </lineage>
</organism>
<keyword evidence="1" id="KW-0805">Transcription regulation</keyword>
<evidence type="ECO:0000256" key="2">
    <source>
        <dbReference type="ARBA" id="ARBA00023125"/>
    </source>
</evidence>
<keyword evidence="6" id="KW-1185">Reference proteome</keyword>
<evidence type="ECO:0000313" key="6">
    <source>
        <dbReference type="Proteomes" id="UP000703720"/>
    </source>
</evidence>